<sequence>MWGDVGQDWQPDVLGDRFEQLTLPLGIDGEGDVVATLVRHKGRPRLTPGLGVDVLYVHGWSDYFFNRELADFWTRRGARFFALDLRKYGRSIRPGQTPGFITSLDDYDADIEAALDAMGHGLPGSGADCSRGRPLVLLGHSTGGLTLSLWASRHPGRAAALILNSPWLEFQATGLARGAITPLVGLHARVDPKAELPSVDAGFYARSVDKAQSGYWEYNQEWRPLRAFPTHPAWLAAVLAGHAKVQAGLSIDVPVLTLISARSTFATRWSDDMLSSDIVLVVDDIARRALKLGPTVTIDRIDGAIHDVFLSAPEPRARAYAAVASWLAGYAPR</sequence>
<dbReference type="EMBL" id="JACCBI010000001">
    <property type="protein sequence ID" value="NYD67345.1"/>
    <property type="molecule type" value="Genomic_DNA"/>
</dbReference>
<dbReference type="InterPro" id="IPR029058">
    <property type="entry name" value="AB_hydrolase_fold"/>
</dbReference>
<dbReference type="Proteomes" id="UP000292686">
    <property type="component" value="Unassembled WGS sequence"/>
</dbReference>
<name>A0A4V1R2E0_9MICO</name>
<keyword evidence="4" id="KW-1185">Reference proteome</keyword>
<evidence type="ECO:0000313" key="4">
    <source>
        <dbReference type="Proteomes" id="UP000292686"/>
    </source>
</evidence>
<dbReference type="GO" id="GO:0016787">
    <property type="term" value="F:hydrolase activity"/>
    <property type="evidence" value="ECO:0007669"/>
    <property type="project" value="UniProtKB-KW"/>
</dbReference>
<dbReference type="InterPro" id="IPR022742">
    <property type="entry name" value="Hydrolase_4"/>
</dbReference>
<evidence type="ECO:0000313" key="5">
    <source>
        <dbReference type="Proteomes" id="UP000581087"/>
    </source>
</evidence>
<dbReference type="RefSeq" id="WP_129173542.1">
    <property type="nucleotide sequence ID" value="NZ_JACCBI010000001.1"/>
</dbReference>
<dbReference type="Pfam" id="PF12146">
    <property type="entry name" value="Hydrolase_4"/>
    <property type="match status" value="1"/>
</dbReference>
<dbReference type="Gene3D" id="3.40.50.1820">
    <property type="entry name" value="alpha/beta hydrolase"/>
    <property type="match status" value="1"/>
</dbReference>
<dbReference type="AlphaFoldDB" id="A0A4V1R2E0"/>
<comment type="caution">
    <text evidence="3">The sequence shown here is derived from an EMBL/GenBank/DDBJ whole genome shotgun (WGS) entry which is preliminary data.</text>
</comment>
<evidence type="ECO:0000259" key="1">
    <source>
        <dbReference type="Pfam" id="PF12146"/>
    </source>
</evidence>
<keyword evidence="3" id="KW-0378">Hydrolase</keyword>
<dbReference type="PANTHER" id="PTHR43194:SF2">
    <property type="entry name" value="PEROXISOMAL MEMBRANE PROTEIN LPX1"/>
    <property type="match status" value="1"/>
</dbReference>
<feature type="domain" description="Serine aminopeptidase S33" evidence="1">
    <location>
        <begin position="54"/>
        <end position="261"/>
    </location>
</feature>
<dbReference type="InterPro" id="IPR050228">
    <property type="entry name" value="Carboxylesterase_BioH"/>
</dbReference>
<dbReference type="EMBL" id="SDPM01000003">
    <property type="protein sequence ID" value="RXZ86826.1"/>
    <property type="molecule type" value="Genomic_DNA"/>
</dbReference>
<reference evidence="3 4" key="1">
    <citation type="submission" date="2019-01" db="EMBL/GenBank/DDBJ databases">
        <title>Agromyces.</title>
        <authorList>
            <person name="Li J."/>
        </authorList>
    </citation>
    <scope>NUCLEOTIDE SEQUENCE [LARGE SCALE GENOMIC DNA]</scope>
    <source>
        <strain evidence="3 4">DSM 23870</strain>
    </source>
</reference>
<reference evidence="2 5" key="2">
    <citation type="submission" date="2020-07" db="EMBL/GenBank/DDBJ databases">
        <title>Sequencing the genomes of 1000 actinobacteria strains.</title>
        <authorList>
            <person name="Klenk H.-P."/>
        </authorList>
    </citation>
    <scope>NUCLEOTIDE SEQUENCE [LARGE SCALE GENOMIC DNA]</scope>
    <source>
        <strain evidence="2 5">DSM 23870</strain>
    </source>
</reference>
<dbReference type="SUPFAM" id="SSF53474">
    <property type="entry name" value="alpha/beta-Hydrolases"/>
    <property type="match status" value="1"/>
</dbReference>
<dbReference type="Proteomes" id="UP000581087">
    <property type="component" value="Unassembled WGS sequence"/>
</dbReference>
<accession>A0A4V1R2E0</accession>
<protein>
    <submittedName>
        <fullName evidence="2">Alpha-beta hydrolase superfamily lysophospholipase</fullName>
    </submittedName>
    <submittedName>
        <fullName evidence="3">Alpha/beta hydrolase</fullName>
    </submittedName>
</protein>
<gene>
    <name evidence="2" type="ORF">BJ972_001864</name>
    <name evidence="3" type="ORF">ESP50_07110</name>
</gene>
<proteinExistence type="predicted"/>
<dbReference type="OrthoDB" id="9801217at2"/>
<evidence type="ECO:0000313" key="2">
    <source>
        <dbReference type="EMBL" id="NYD67345.1"/>
    </source>
</evidence>
<dbReference type="PANTHER" id="PTHR43194">
    <property type="entry name" value="HYDROLASE ALPHA/BETA FOLD FAMILY"/>
    <property type="match status" value="1"/>
</dbReference>
<evidence type="ECO:0000313" key="3">
    <source>
        <dbReference type="EMBL" id="RXZ86826.1"/>
    </source>
</evidence>
<organism evidence="3 4">
    <name type="scientific">Agromyces atrinae</name>
    <dbReference type="NCBI Taxonomy" id="592376"/>
    <lineage>
        <taxon>Bacteria</taxon>
        <taxon>Bacillati</taxon>
        <taxon>Actinomycetota</taxon>
        <taxon>Actinomycetes</taxon>
        <taxon>Micrococcales</taxon>
        <taxon>Microbacteriaceae</taxon>
        <taxon>Agromyces</taxon>
    </lineage>
</organism>